<keyword evidence="2" id="KW-0732">Signal</keyword>
<feature type="region of interest" description="Disordered" evidence="1">
    <location>
        <begin position="40"/>
        <end position="75"/>
    </location>
</feature>
<dbReference type="RefSeq" id="WP_150560013.1">
    <property type="nucleotide sequence ID" value="NZ_CABPST010000006.1"/>
</dbReference>
<evidence type="ECO:0008006" key="5">
    <source>
        <dbReference type="Google" id="ProtNLM"/>
    </source>
</evidence>
<dbReference type="AlphaFoldDB" id="A0A5E5BTT0"/>
<sequence length="130" mass="14077">MPTNDTTLRRYRYAARWMGWAGATLCLSFAFSVNAAPGNGVGTQGPADSTPTQGQMPGQMQGQNGHCTPDTPSDQAIVGKSLAQAKSMLQGCPWRIGMQDGKVMPTTRDYRPDRRTLTIENDKVTNVTRG</sequence>
<evidence type="ECO:0000313" key="4">
    <source>
        <dbReference type="Proteomes" id="UP000382040"/>
    </source>
</evidence>
<accession>A0A5E5BTT0</accession>
<organism evidence="3 4">
    <name type="scientific">Pandoraea bronchicola</name>
    <dbReference type="NCBI Taxonomy" id="2508287"/>
    <lineage>
        <taxon>Bacteria</taxon>
        <taxon>Pseudomonadati</taxon>
        <taxon>Pseudomonadota</taxon>
        <taxon>Betaproteobacteria</taxon>
        <taxon>Burkholderiales</taxon>
        <taxon>Burkholderiaceae</taxon>
        <taxon>Pandoraea</taxon>
    </lineage>
</organism>
<protein>
    <recommendedName>
        <fullName evidence="5">Peptidase inhibitor I78 family protein</fullName>
    </recommendedName>
</protein>
<feature type="chain" id="PRO_5022937657" description="Peptidase inhibitor I78 family protein" evidence="2">
    <location>
        <begin position="36"/>
        <end position="130"/>
    </location>
</feature>
<feature type="signal peptide" evidence="2">
    <location>
        <begin position="1"/>
        <end position="35"/>
    </location>
</feature>
<proteinExistence type="predicted"/>
<gene>
    <name evidence="3" type="ORF">PBR20603_02686</name>
</gene>
<name>A0A5E5BTT0_9BURK</name>
<evidence type="ECO:0000313" key="3">
    <source>
        <dbReference type="EMBL" id="VVE88727.1"/>
    </source>
</evidence>
<feature type="compositionally biased region" description="Polar residues" evidence="1">
    <location>
        <begin position="64"/>
        <end position="74"/>
    </location>
</feature>
<keyword evidence="4" id="KW-1185">Reference proteome</keyword>
<feature type="compositionally biased region" description="Low complexity" evidence="1">
    <location>
        <begin position="50"/>
        <end position="63"/>
    </location>
</feature>
<reference evidence="3 4" key="1">
    <citation type="submission" date="2019-08" db="EMBL/GenBank/DDBJ databases">
        <authorList>
            <person name="Peeters C."/>
        </authorList>
    </citation>
    <scope>NUCLEOTIDE SEQUENCE [LARGE SCALE GENOMIC DNA]</scope>
    <source>
        <strain evidence="3 4">LMG 20603</strain>
    </source>
</reference>
<dbReference type="OrthoDB" id="8967138at2"/>
<evidence type="ECO:0000256" key="2">
    <source>
        <dbReference type="SAM" id="SignalP"/>
    </source>
</evidence>
<evidence type="ECO:0000256" key="1">
    <source>
        <dbReference type="SAM" id="MobiDB-lite"/>
    </source>
</evidence>
<dbReference type="Proteomes" id="UP000382040">
    <property type="component" value="Unassembled WGS sequence"/>
</dbReference>
<dbReference type="EMBL" id="CABPST010000006">
    <property type="protein sequence ID" value="VVE88727.1"/>
    <property type="molecule type" value="Genomic_DNA"/>
</dbReference>